<gene>
    <name evidence="1" type="ORF">PUN28_015676</name>
</gene>
<protein>
    <submittedName>
        <fullName evidence="1">Uncharacterized protein</fullName>
    </submittedName>
</protein>
<dbReference type="Proteomes" id="UP001430953">
    <property type="component" value="Unassembled WGS sequence"/>
</dbReference>
<evidence type="ECO:0000313" key="2">
    <source>
        <dbReference type="Proteomes" id="UP001430953"/>
    </source>
</evidence>
<dbReference type="AlphaFoldDB" id="A0AAW2EXU6"/>
<organism evidence="1 2">
    <name type="scientific">Cardiocondyla obscurior</name>
    <dbReference type="NCBI Taxonomy" id="286306"/>
    <lineage>
        <taxon>Eukaryota</taxon>
        <taxon>Metazoa</taxon>
        <taxon>Ecdysozoa</taxon>
        <taxon>Arthropoda</taxon>
        <taxon>Hexapoda</taxon>
        <taxon>Insecta</taxon>
        <taxon>Pterygota</taxon>
        <taxon>Neoptera</taxon>
        <taxon>Endopterygota</taxon>
        <taxon>Hymenoptera</taxon>
        <taxon>Apocrita</taxon>
        <taxon>Aculeata</taxon>
        <taxon>Formicoidea</taxon>
        <taxon>Formicidae</taxon>
        <taxon>Myrmicinae</taxon>
        <taxon>Cardiocondyla</taxon>
    </lineage>
</organism>
<keyword evidence="2" id="KW-1185">Reference proteome</keyword>
<evidence type="ECO:0000313" key="1">
    <source>
        <dbReference type="EMBL" id="KAL0107299.1"/>
    </source>
</evidence>
<dbReference type="EMBL" id="JADYXP020000017">
    <property type="protein sequence ID" value="KAL0107299.1"/>
    <property type="molecule type" value="Genomic_DNA"/>
</dbReference>
<sequence>MAAFLPSSASGDSFAKYRKLKCNDYANESRVVQQKRWRRIGEGRRPRLSGDIEQCQVNYYMLQLNLEFFREEKCI</sequence>
<name>A0AAW2EXU6_9HYME</name>
<proteinExistence type="predicted"/>
<comment type="caution">
    <text evidence="1">The sequence shown here is derived from an EMBL/GenBank/DDBJ whole genome shotgun (WGS) entry which is preliminary data.</text>
</comment>
<reference evidence="1 2" key="1">
    <citation type="submission" date="2023-03" db="EMBL/GenBank/DDBJ databases">
        <title>High recombination rates correlate with genetic variation in Cardiocondyla obscurior ants.</title>
        <authorList>
            <person name="Errbii M."/>
        </authorList>
    </citation>
    <scope>NUCLEOTIDE SEQUENCE [LARGE SCALE GENOMIC DNA]</scope>
    <source>
        <strain evidence="1">Alpha-2009</strain>
        <tissue evidence="1">Whole body</tissue>
    </source>
</reference>
<accession>A0AAW2EXU6</accession>